<sequence length="116" mass="13383">MWLWVVVLFVGGIYARRHFFYGLVTGAVAIPLMGFMGTLVGSFFLGLCQVIIDFFQWESWLMVICCLLAHVLVLLMWLAWVKMTRETHSSAKHGRMMPSSGLPTFRKGTFFKPYKR</sequence>
<organism evidence="2 3">
    <name type="scientific">Persicirhabdus sediminis</name>
    <dbReference type="NCBI Taxonomy" id="454144"/>
    <lineage>
        <taxon>Bacteria</taxon>
        <taxon>Pseudomonadati</taxon>
        <taxon>Verrucomicrobiota</taxon>
        <taxon>Verrucomicrobiia</taxon>
        <taxon>Verrucomicrobiales</taxon>
        <taxon>Verrucomicrobiaceae</taxon>
        <taxon>Persicirhabdus</taxon>
    </lineage>
</organism>
<protein>
    <submittedName>
        <fullName evidence="2">Uncharacterized protein</fullName>
    </submittedName>
</protein>
<proteinExistence type="predicted"/>
<evidence type="ECO:0000313" key="3">
    <source>
        <dbReference type="Proteomes" id="UP000624703"/>
    </source>
</evidence>
<dbReference type="EMBL" id="JAENIM010000047">
    <property type="protein sequence ID" value="MBK1792801.1"/>
    <property type="molecule type" value="Genomic_DNA"/>
</dbReference>
<dbReference type="Proteomes" id="UP000624703">
    <property type="component" value="Unassembled WGS sequence"/>
</dbReference>
<keyword evidence="1" id="KW-0472">Membrane</keyword>
<name>A0A8J7MG01_9BACT</name>
<keyword evidence="1" id="KW-0812">Transmembrane</keyword>
<accession>A0A8J7MG01</accession>
<dbReference type="AlphaFoldDB" id="A0A8J7MG01"/>
<feature type="transmembrane region" description="Helical" evidence="1">
    <location>
        <begin position="60"/>
        <end position="80"/>
    </location>
</feature>
<feature type="transmembrane region" description="Helical" evidence="1">
    <location>
        <begin position="25"/>
        <end position="48"/>
    </location>
</feature>
<evidence type="ECO:0000256" key="1">
    <source>
        <dbReference type="SAM" id="Phobius"/>
    </source>
</evidence>
<keyword evidence="1" id="KW-1133">Transmembrane helix</keyword>
<reference evidence="2" key="1">
    <citation type="submission" date="2021-01" db="EMBL/GenBank/DDBJ databases">
        <title>Modified the classification status of verrucomicrobia.</title>
        <authorList>
            <person name="Feng X."/>
        </authorList>
    </citation>
    <scope>NUCLEOTIDE SEQUENCE</scope>
    <source>
        <strain evidence="2">_KCTC 22039</strain>
    </source>
</reference>
<evidence type="ECO:0000313" key="2">
    <source>
        <dbReference type="EMBL" id="MBK1792801.1"/>
    </source>
</evidence>
<comment type="caution">
    <text evidence="2">The sequence shown here is derived from an EMBL/GenBank/DDBJ whole genome shotgun (WGS) entry which is preliminary data.</text>
</comment>
<gene>
    <name evidence="2" type="ORF">JIN82_16675</name>
</gene>
<dbReference type="RefSeq" id="WP_200312808.1">
    <property type="nucleotide sequence ID" value="NZ_JAENIM010000047.1"/>
</dbReference>
<keyword evidence="3" id="KW-1185">Reference proteome</keyword>